<protein>
    <submittedName>
        <fullName evidence="1">Uncharacterized protein</fullName>
    </submittedName>
</protein>
<dbReference type="KEGG" id="mmab:HQ865_19215"/>
<keyword evidence="2" id="KW-1185">Reference proteome</keyword>
<dbReference type="RefSeq" id="WP_173416463.1">
    <property type="nucleotide sequence ID" value="NZ_CP054139.1"/>
</dbReference>
<accession>A0A7D4QBR9</accession>
<sequence length="102" mass="11546">MKKTKLNIVFAWSLLLLFVAGQYLVFSHTHKQGSLVTVTKDHAPTFKERCDVCDVMHHTHMVLTHHVYFTPMVATLCHYQFKPSGVQLIQLVLASGRAPPMA</sequence>
<evidence type="ECO:0000313" key="1">
    <source>
        <dbReference type="EMBL" id="QKJ31805.1"/>
    </source>
</evidence>
<gene>
    <name evidence="1" type="ORF">HQ865_19215</name>
</gene>
<evidence type="ECO:0000313" key="2">
    <source>
        <dbReference type="Proteomes" id="UP000505355"/>
    </source>
</evidence>
<organism evidence="1 2">
    <name type="scientific">Mucilaginibacter mali</name>
    <dbReference type="NCBI Taxonomy" id="2740462"/>
    <lineage>
        <taxon>Bacteria</taxon>
        <taxon>Pseudomonadati</taxon>
        <taxon>Bacteroidota</taxon>
        <taxon>Sphingobacteriia</taxon>
        <taxon>Sphingobacteriales</taxon>
        <taxon>Sphingobacteriaceae</taxon>
        <taxon>Mucilaginibacter</taxon>
    </lineage>
</organism>
<dbReference type="EMBL" id="CP054139">
    <property type="protein sequence ID" value="QKJ31805.1"/>
    <property type="molecule type" value="Genomic_DNA"/>
</dbReference>
<reference evidence="1 2" key="1">
    <citation type="submission" date="2020-05" db="EMBL/GenBank/DDBJ databases">
        <title>Mucilaginibacter mali sp. nov.</title>
        <authorList>
            <person name="Kim H.S."/>
            <person name="Lee K.C."/>
            <person name="Suh M.K."/>
            <person name="Kim J.-S."/>
            <person name="Han K.-I."/>
            <person name="Eom M.K."/>
            <person name="Shin Y.K."/>
            <person name="Lee J.-S."/>
        </authorList>
    </citation>
    <scope>NUCLEOTIDE SEQUENCE [LARGE SCALE GENOMIC DNA]</scope>
    <source>
        <strain evidence="1 2">G2-14</strain>
    </source>
</reference>
<proteinExistence type="predicted"/>
<dbReference type="Proteomes" id="UP000505355">
    <property type="component" value="Chromosome"/>
</dbReference>
<dbReference type="AlphaFoldDB" id="A0A7D4QBR9"/>
<name>A0A7D4QBR9_9SPHI</name>